<dbReference type="SUPFAM" id="SSF52540">
    <property type="entry name" value="P-loop containing nucleoside triphosphate hydrolases"/>
    <property type="match status" value="1"/>
</dbReference>
<proteinExistence type="predicted"/>
<feature type="compositionally biased region" description="Basic residues" evidence="1">
    <location>
        <begin position="558"/>
        <end position="567"/>
    </location>
</feature>
<sequence length="567" mass="62119">MTTQLITLAALAYMLAVPGQAQQASTTPSTQMQQQPCSTASTPGKPATKTPGALTGPNSKVGKIFGKYSPVDPGSIFNSKPKPAAPCPPAAPITQVAPATHLPAGVMTTWLCNPIVTSTDATHKSSTVGKQFFCAFARAGCGGLCHAVKSTDAETFIAWARESGRGQDVIVFNEASGLRFDPLAYEWTRSGSRGGGDVESIISYFSTLLTLSHPQSGGSGERFWELAAEQAMRHAIKLIQLAGEPLSIVNVHRAISSFPDHLGQQDEQGWETNSYTATLINGIRARKDSLTETQWQDLETASEFVFYRWADLDPRPRSSISMTVAGMADKFLFHPLRHIFASGAYDFTPEQITHERKIVIIDYPVLEYGKETARLINVMIQLTCQRAWLRHQYKPSCCNGAFLYMDEFQLLMHRFQNHFVQVSRSSGVCVIALTQTLLNLAEELGESHLGAKTKAFLANLGIKIALRSTCPDTCNYYSDVIGKTYKYMDNYSAGASGDSGQGHTNFGGSRQLVYQVEPYEFSSLSRPDGQNPFAEAIVFCGGDHFNATRTEKSPQGRNHLRVHFSRD</sequence>
<reference evidence="4 5" key="1">
    <citation type="submission" date="2020-07" db="EMBL/GenBank/DDBJ databases">
        <title>Genomic Encyclopedia of Type Strains, Phase IV (KMG-V): Genome sequencing to study the core and pangenomes of soil and plant-associated prokaryotes.</title>
        <authorList>
            <person name="Whitman W."/>
        </authorList>
    </citation>
    <scope>NUCLEOTIDE SEQUENCE [LARGE SCALE GENOMIC DNA]</scope>
    <source>
        <strain evidence="4 5">M8UP30</strain>
    </source>
</reference>
<feature type="domain" description="TraD/TraG TraM recognition site" evidence="3">
    <location>
        <begin position="403"/>
        <end position="504"/>
    </location>
</feature>
<dbReference type="AlphaFoldDB" id="A0A7Y9T3J6"/>
<feature type="region of interest" description="Disordered" evidence="1">
    <location>
        <begin position="548"/>
        <end position="567"/>
    </location>
</feature>
<dbReference type="Pfam" id="PF12696">
    <property type="entry name" value="TraG-D_C"/>
    <property type="match status" value="1"/>
</dbReference>
<accession>A0A7Y9T3J6</accession>
<organism evidence="4 5">
    <name type="scientific">Tunturiibacter lichenicola</name>
    <dbReference type="NCBI Taxonomy" id="2051959"/>
    <lineage>
        <taxon>Bacteria</taxon>
        <taxon>Pseudomonadati</taxon>
        <taxon>Acidobacteriota</taxon>
        <taxon>Terriglobia</taxon>
        <taxon>Terriglobales</taxon>
        <taxon>Acidobacteriaceae</taxon>
        <taxon>Tunturiibacter</taxon>
    </lineage>
</organism>
<evidence type="ECO:0000313" key="5">
    <source>
        <dbReference type="Proteomes" id="UP000534186"/>
    </source>
</evidence>
<evidence type="ECO:0000259" key="3">
    <source>
        <dbReference type="Pfam" id="PF12696"/>
    </source>
</evidence>
<name>A0A7Y9T3J6_9BACT</name>
<comment type="caution">
    <text evidence="4">The sequence shown here is derived from an EMBL/GenBank/DDBJ whole genome shotgun (WGS) entry which is preliminary data.</text>
</comment>
<dbReference type="EMBL" id="JACCCV010000002">
    <property type="protein sequence ID" value="NYF52451.1"/>
    <property type="molecule type" value="Genomic_DNA"/>
</dbReference>
<evidence type="ECO:0000313" key="4">
    <source>
        <dbReference type="EMBL" id="NYF52451.1"/>
    </source>
</evidence>
<feature type="chain" id="PRO_5030563498" description="TraD/TraG TraM recognition site domain-containing protein" evidence="2">
    <location>
        <begin position="24"/>
        <end position="567"/>
    </location>
</feature>
<dbReference type="Gene3D" id="3.40.50.300">
    <property type="entry name" value="P-loop containing nucleotide triphosphate hydrolases"/>
    <property type="match status" value="1"/>
</dbReference>
<dbReference type="InterPro" id="IPR027417">
    <property type="entry name" value="P-loop_NTPase"/>
</dbReference>
<protein>
    <recommendedName>
        <fullName evidence="3">TraD/TraG TraM recognition site domain-containing protein</fullName>
    </recommendedName>
</protein>
<feature type="compositionally biased region" description="Low complexity" evidence="1">
    <location>
        <begin position="24"/>
        <end position="36"/>
    </location>
</feature>
<dbReference type="InterPro" id="IPR032689">
    <property type="entry name" value="TraG-D_C"/>
</dbReference>
<dbReference type="Proteomes" id="UP000534186">
    <property type="component" value="Unassembled WGS sequence"/>
</dbReference>
<feature type="signal peptide" evidence="2">
    <location>
        <begin position="1"/>
        <end position="23"/>
    </location>
</feature>
<gene>
    <name evidence="4" type="ORF">HDF12_002850</name>
</gene>
<evidence type="ECO:0000256" key="1">
    <source>
        <dbReference type="SAM" id="MobiDB-lite"/>
    </source>
</evidence>
<feature type="region of interest" description="Disordered" evidence="1">
    <location>
        <begin position="24"/>
        <end position="61"/>
    </location>
</feature>
<evidence type="ECO:0000256" key="2">
    <source>
        <dbReference type="SAM" id="SignalP"/>
    </source>
</evidence>
<keyword evidence="2" id="KW-0732">Signal</keyword>